<accession>A0A1M5KZR6</accession>
<dbReference type="PANTHER" id="PTHR43818:SF1">
    <property type="entry name" value="GLYCOSYL HYDROLASE FAMILY 109 PROTEIN"/>
    <property type="match status" value="1"/>
</dbReference>
<dbReference type="STRING" id="1194090.SAMN05443144_13611"/>
<keyword evidence="3" id="KW-0378">Hydrolase</keyword>
<sequence>MKKNINRKDFLKKATLTGAGLAAMPSFTISKGRRKNNGRVRIGMIGVGGRGTGHLRGLLTRSDIEIPAICDMDEEHADRAEKLVAGSGRQAPELYTRGEDDYLRMLQREDLDGIVIATPWHWHAPMAVATMKSGKHVGVEVPVATTLEGCWDLVRTSEATGMSCMILENVCYRRDVMAILNMVRQGLFGEMIHARCGYQHELREAMLGKRRQFGPDMRIDKNREWRVYNHIKRNGDTYPTHGIGPVAHWLDINRGNRFMTITSTATKARGLHNYVLEKGGRNHPDADIEFQVGDVITSTITTAMGESIIVNLNTTLPRPYSLGFHCQGTKGLWQVENSSVYLEGTSKNHGWEDFDPYQKKYDAPLWKKHEKEAAEAGHGGMDWFVRNAFVESIKRDVSPPMDVYDAAAWSAIGPLSEESIAQGGHPVQFPDFTGGKWMHNEQIFHVDGEY</sequence>
<evidence type="ECO:0000256" key="4">
    <source>
        <dbReference type="ARBA" id="ARBA00023027"/>
    </source>
</evidence>
<comment type="cofactor">
    <cofactor evidence="1">
        <name>NAD(+)</name>
        <dbReference type="ChEBI" id="CHEBI:57540"/>
    </cofactor>
</comment>
<dbReference type="Gene3D" id="3.30.360.10">
    <property type="entry name" value="Dihydrodipicolinate Reductase, domain 2"/>
    <property type="match status" value="1"/>
</dbReference>
<evidence type="ECO:0000256" key="3">
    <source>
        <dbReference type="ARBA" id="ARBA00022801"/>
    </source>
</evidence>
<dbReference type="InterPro" id="IPR000683">
    <property type="entry name" value="Gfo/Idh/MocA-like_OxRdtase_N"/>
</dbReference>
<dbReference type="GO" id="GO:0016798">
    <property type="term" value="F:hydrolase activity, acting on glycosyl bonds"/>
    <property type="evidence" value="ECO:0007669"/>
    <property type="project" value="UniProtKB-KW"/>
</dbReference>
<feature type="domain" description="Glycosyl hydrolase 109 C-terminal" evidence="7">
    <location>
        <begin position="177"/>
        <end position="353"/>
    </location>
</feature>
<dbReference type="Pfam" id="PF01408">
    <property type="entry name" value="GFO_IDH_MocA"/>
    <property type="match status" value="1"/>
</dbReference>
<dbReference type="OrthoDB" id="9771072at2"/>
<dbReference type="Proteomes" id="UP000184041">
    <property type="component" value="Unassembled WGS sequence"/>
</dbReference>
<dbReference type="GO" id="GO:0000166">
    <property type="term" value="F:nucleotide binding"/>
    <property type="evidence" value="ECO:0007669"/>
    <property type="project" value="InterPro"/>
</dbReference>
<evidence type="ECO:0000259" key="7">
    <source>
        <dbReference type="Pfam" id="PF21252"/>
    </source>
</evidence>
<protein>
    <submittedName>
        <fullName evidence="8">Predicted dehydrogenase</fullName>
    </submittedName>
</protein>
<dbReference type="AlphaFoldDB" id="A0A1M5KZR6"/>
<dbReference type="Pfam" id="PF21252">
    <property type="entry name" value="Glyco_hydro_109_C"/>
    <property type="match status" value="1"/>
</dbReference>
<keyword evidence="4" id="KW-0520">NAD</keyword>
<evidence type="ECO:0000256" key="1">
    <source>
        <dbReference type="ARBA" id="ARBA00001911"/>
    </source>
</evidence>
<evidence type="ECO:0000256" key="2">
    <source>
        <dbReference type="ARBA" id="ARBA00009329"/>
    </source>
</evidence>
<dbReference type="EMBL" id="FQUS01000036">
    <property type="protein sequence ID" value="SHG58362.1"/>
    <property type="molecule type" value="Genomic_DNA"/>
</dbReference>
<dbReference type="SUPFAM" id="SSF51735">
    <property type="entry name" value="NAD(P)-binding Rossmann-fold domains"/>
    <property type="match status" value="1"/>
</dbReference>
<feature type="domain" description="Gfo/Idh/MocA-like oxidoreductase N-terminal" evidence="6">
    <location>
        <begin position="40"/>
        <end position="165"/>
    </location>
</feature>
<evidence type="ECO:0000313" key="9">
    <source>
        <dbReference type="Proteomes" id="UP000184041"/>
    </source>
</evidence>
<dbReference type="Gene3D" id="3.40.50.720">
    <property type="entry name" value="NAD(P)-binding Rossmann-like Domain"/>
    <property type="match status" value="1"/>
</dbReference>
<name>A0A1M5KZR6_9BACT</name>
<evidence type="ECO:0000259" key="6">
    <source>
        <dbReference type="Pfam" id="PF01408"/>
    </source>
</evidence>
<keyword evidence="9" id="KW-1185">Reference proteome</keyword>
<reference evidence="8 9" key="1">
    <citation type="submission" date="2016-11" db="EMBL/GenBank/DDBJ databases">
        <authorList>
            <person name="Jaros S."/>
            <person name="Januszkiewicz K."/>
            <person name="Wedrychowicz H."/>
        </authorList>
    </citation>
    <scope>NUCLEOTIDE SEQUENCE [LARGE SCALE GENOMIC DNA]</scope>
    <source>
        <strain evidence="8 9">DSM 21986</strain>
    </source>
</reference>
<gene>
    <name evidence="8" type="ORF">SAMN05443144_13611</name>
</gene>
<dbReference type="RefSeq" id="WP_073068391.1">
    <property type="nucleotide sequence ID" value="NZ_FQUS01000036.1"/>
</dbReference>
<dbReference type="InterPro" id="IPR050463">
    <property type="entry name" value="Gfo/Idh/MocA_oxidrdct_glycsds"/>
</dbReference>
<comment type="similarity">
    <text evidence="2">Belongs to the Gfo/Idh/MocA family. Glycosyl hydrolase 109 subfamily.</text>
</comment>
<dbReference type="InterPro" id="IPR049303">
    <property type="entry name" value="Glyco_hydro_109_C"/>
</dbReference>
<proteinExistence type="inferred from homology"/>
<dbReference type="InterPro" id="IPR036291">
    <property type="entry name" value="NAD(P)-bd_dom_sf"/>
</dbReference>
<evidence type="ECO:0000313" key="8">
    <source>
        <dbReference type="EMBL" id="SHG58362.1"/>
    </source>
</evidence>
<evidence type="ECO:0000256" key="5">
    <source>
        <dbReference type="ARBA" id="ARBA00023295"/>
    </source>
</evidence>
<keyword evidence="5" id="KW-0326">Glycosidase</keyword>
<organism evidence="8 9">
    <name type="scientific">Fodinibius roseus</name>
    <dbReference type="NCBI Taxonomy" id="1194090"/>
    <lineage>
        <taxon>Bacteria</taxon>
        <taxon>Pseudomonadati</taxon>
        <taxon>Balneolota</taxon>
        <taxon>Balneolia</taxon>
        <taxon>Balneolales</taxon>
        <taxon>Balneolaceae</taxon>
        <taxon>Fodinibius</taxon>
    </lineage>
</organism>
<dbReference type="PANTHER" id="PTHR43818">
    <property type="entry name" value="BCDNA.GH03377"/>
    <property type="match status" value="1"/>
</dbReference>